<keyword evidence="1" id="KW-0472">Membrane</keyword>
<evidence type="ECO:0000313" key="6">
    <source>
        <dbReference type="EMBL" id="KAJ4806530.1"/>
    </source>
</evidence>
<feature type="transmembrane region" description="Helical" evidence="1">
    <location>
        <begin position="12"/>
        <end position="33"/>
    </location>
</feature>
<dbReference type="AlphaFoldDB" id="A0AAV8EHM5"/>
<keyword evidence="7" id="KW-1185">Reference proteome</keyword>
<dbReference type="EMBL" id="JAMFTS010000002">
    <property type="protein sequence ID" value="KAJ4787839.1"/>
    <property type="molecule type" value="Genomic_DNA"/>
</dbReference>
<evidence type="ECO:0000313" key="4">
    <source>
        <dbReference type="EMBL" id="KAJ4780920.1"/>
    </source>
</evidence>
<sequence length="211" mass="24357">MTDRKSKFHLPFLQFIIIFEGMAMSLLPFLVVLSSAAVSSGSFIPTLPPQFTRSQVAQHFQSWANKGTARTFLKAHNELREAYGVKPLRWDRGLAKAARHWAYKMHNACSLTHSKSQYGENIFIGEGRWTIKEAVEEWAKEKYYYHWEDNSCNPNKMCGHFKQMIWAETEAVGCAKIRCNATFVFMTCNYYPGGNIHGHWPVANHEQFEKN</sequence>
<dbReference type="PROSITE" id="PS01010">
    <property type="entry name" value="CRISP_2"/>
    <property type="match status" value="1"/>
</dbReference>
<dbReference type="EMBL" id="JAMFTS010000003">
    <property type="protein sequence ID" value="KAJ4771147.1"/>
    <property type="molecule type" value="Genomic_DNA"/>
</dbReference>
<dbReference type="PRINTS" id="PR00837">
    <property type="entry name" value="V5TPXLIKE"/>
</dbReference>
<dbReference type="InterPro" id="IPR014044">
    <property type="entry name" value="CAP_dom"/>
</dbReference>
<dbReference type="PANTHER" id="PTHR10334">
    <property type="entry name" value="CYSTEINE-RICH SECRETORY PROTEIN-RELATED"/>
    <property type="match status" value="1"/>
</dbReference>
<dbReference type="EMBL" id="JAMFTS010000001">
    <property type="protein sequence ID" value="KAJ4806530.1"/>
    <property type="molecule type" value="Genomic_DNA"/>
</dbReference>
<dbReference type="SMART" id="SM00198">
    <property type="entry name" value="SCP"/>
    <property type="match status" value="1"/>
</dbReference>
<name>A0AAV8EHM5_9POAL</name>
<dbReference type="Gene3D" id="3.40.33.10">
    <property type="entry name" value="CAP"/>
    <property type="match status" value="1"/>
</dbReference>
<evidence type="ECO:0000256" key="1">
    <source>
        <dbReference type="SAM" id="Phobius"/>
    </source>
</evidence>
<dbReference type="Proteomes" id="UP001140206">
    <property type="component" value="Chromosome 3"/>
</dbReference>
<evidence type="ECO:0000313" key="3">
    <source>
        <dbReference type="EMBL" id="KAJ4771147.1"/>
    </source>
</evidence>
<keyword evidence="1" id="KW-1133">Transmembrane helix</keyword>
<gene>
    <name evidence="6" type="ORF">LUZ62_019096</name>
    <name evidence="5" type="ORF">LUZ62_039085</name>
    <name evidence="3" type="ORF">LUZ62_055404</name>
    <name evidence="4" type="ORF">LUZ62_065177</name>
</gene>
<feature type="domain" description="SCP" evidence="2">
    <location>
        <begin position="67"/>
        <end position="198"/>
    </location>
</feature>
<comment type="caution">
    <text evidence="4">The sequence shown here is derived from an EMBL/GenBank/DDBJ whole genome shotgun (WGS) entry which is preliminary data.</text>
</comment>
<evidence type="ECO:0000259" key="2">
    <source>
        <dbReference type="SMART" id="SM00198"/>
    </source>
</evidence>
<dbReference type="GO" id="GO:0005576">
    <property type="term" value="C:extracellular region"/>
    <property type="evidence" value="ECO:0007669"/>
    <property type="project" value="InterPro"/>
</dbReference>
<evidence type="ECO:0000313" key="7">
    <source>
        <dbReference type="Proteomes" id="UP001140206"/>
    </source>
</evidence>
<protein>
    <recommendedName>
        <fullName evidence="2">SCP domain-containing protein</fullName>
    </recommendedName>
</protein>
<dbReference type="FunFam" id="3.40.33.10:FF:000004">
    <property type="entry name" value="CAP, cysteine-rich secretory protein, antigen 5"/>
    <property type="match status" value="1"/>
</dbReference>
<dbReference type="InterPro" id="IPR001283">
    <property type="entry name" value="CRISP-related"/>
</dbReference>
<dbReference type="InterPro" id="IPR018244">
    <property type="entry name" value="Allrgn_V5/Tpx1_CS"/>
</dbReference>
<keyword evidence="1" id="KW-0812">Transmembrane</keyword>
<dbReference type="Pfam" id="PF00188">
    <property type="entry name" value="CAP"/>
    <property type="match status" value="1"/>
</dbReference>
<dbReference type="InterPro" id="IPR035940">
    <property type="entry name" value="CAP_sf"/>
</dbReference>
<reference evidence="4" key="1">
    <citation type="submission" date="2022-08" db="EMBL/GenBank/DDBJ databases">
        <authorList>
            <person name="Marques A."/>
        </authorList>
    </citation>
    <scope>NUCLEOTIDE SEQUENCE</scope>
    <source>
        <strain evidence="4">RhyPub2mFocal</strain>
        <tissue evidence="4">Leaves</tissue>
    </source>
</reference>
<dbReference type="SUPFAM" id="SSF55797">
    <property type="entry name" value="PR-1-like"/>
    <property type="match status" value="1"/>
</dbReference>
<accession>A0AAV8EHM5</accession>
<evidence type="ECO:0000313" key="5">
    <source>
        <dbReference type="EMBL" id="KAJ4787839.1"/>
    </source>
</evidence>
<dbReference type="EMBL" id="JAMFTS010000003">
    <property type="protein sequence ID" value="KAJ4780920.1"/>
    <property type="molecule type" value="Genomic_DNA"/>
</dbReference>
<proteinExistence type="predicted"/>
<dbReference type="Proteomes" id="UP001140206">
    <property type="component" value="Chromosome 1"/>
</dbReference>
<dbReference type="Proteomes" id="UP001140206">
    <property type="component" value="Chromosome 2"/>
</dbReference>
<organism evidence="4 7">
    <name type="scientific">Rhynchospora pubera</name>
    <dbReference type="NCBI Taxonomy" id="906938"/>
    <lineage>
        <taxon>Eukaryota</taxon>
        <taxon>Viridiplantae</taxon>
        <taxon>Streptophyta</taxon>
        <taxon>Embryophyta</taxon>
        <taxon>Tracheophyta</taxon>
        <taxon>Spermatophyta</taxon>
        <taxon>Magnoliopsida</taxon>
        <taxon>Liliopsida</taxon>
        <taxon>Poales</taxon>
        <taxon>Cyperaceae</taxon>
        <taxon>Cyperoideae</taxon>
        <taxon>Rhynchosporeae</taxon>
        <taxon>Rhynchospora</taxon>
    </lineage>
</organism>